<reference evidence="1" key="1">
    <citation type="submission" date="2018-02" db="EMBL/GenBank/DDBJ databases">
        <authorList>
            <person name="Cohen D.B."/>
            <person name="Kent A.D."/>
        </authorList>
    </citation>
    <scope>NUCLEOTIDE SEQUENCE</scope>
</reference>
<dbReference type="UniPathway" id="UPA00143"/>
<name>A0A2N9FGV8_FAGSY</name>
<accession>A0A2N9FGV8</accession>
<gene>
    <name evidence="1" type="ORF">FSB_LOCUS13916</name>
</gene>
<sequence length="426" mass="47033">MMEGSSTTMAPLLLRNLLTTIFIYADKSLINLAEKHKLLELIRYTLIASFLFLLRILPSFFPSLLSNHIPQNPFHNSTKKPDNNNNNYVTPTCVTGDSGIARALSQLLSIVNDIPVSSRKYEVVRSLAERLIDENNKEGIETLREVNRAALSLAFARTLSQLEAAVVHQGSPEERTVGDGSGGSVSGHSVEYRLSRVLRAVRLFGISGSRRSPAGMSRSEVSAEKMAAELLWLAQKLAACGCAEEAISRWAVASNLAWLALCAEPRLQGSLVKISAFLFKQAKDLGLDETEEINKEQQRQTKMKMLMSWLPLLCRASNGTDVPILCIGERAELERVLEETIELLEQEEDQEKGKAFFPSEMVLSEVLIAELVVFLYMVGFMHVSCDLVSINSSLCLPADLMTTVHGYLSLGTNSPPPNHTPQVRST</sequence>
<protein>
    <submittedName>
        <fullName evidence="1">Uncharacterized protein</fullName>
    </submittedName>
</protein>
<dbReference type="GO" id="GO:0016567">
    <property type="term" value="P:protein ubiquitination"/>
    <property type="evidence" value="ECO:0007669"/>
    <property type="project" value="UniProtKB-UniPathway"/>
</dbReference>
<evidence type="ECO:0000313" key="1">
    <source>
        <dbReference type="EMBL" id="SPC86034.1"/>
    </source>
</evidence>
<dbReference type="PANTHER" id="PTHR31060:SF4">
    <property type="entry name" value="1,8-CINEOLE SYNTHASE"/>
    <property type="match status" value="1"/>
</dbReference>
<dbReference type="EMBL" id="OIVN01000819">
    <property type="protein sequence ID" value="SPC86034.1"/>
    <property type="molecule type" value="Genomic_DNA"/>
</dbReference>
<proteinExistence type="predicted"/>
<dbReference type="InterPro" id="IPR038920">
    <property type="entry name" value="At3g05675-like"/>
</dbReference>
<dbReference type="PANTHER" id="PTHR31060">
    <property type="entry name" value="OSJNBA0011J08.25 PROTEIN-RELATED"/>
    <property type="match status" value="1"/>
</dbReference>
<dbReference type="AlphaFoldDB" id="A0A2N9FGV8"/>
<organism evidence="1">
    <name type="scientific">Fagus sylvatica</name>
    <name type="common">Beechnut</name>
    <dbReference type="NCBI Taxonomy" id="28930"/>
    <lineage>
        <taxon>Eukaryota</taxon>
        <taxon>Viridiplantae</taxon>
        <taxon>Streptophyta</taxon>
        <taxon>Embryophyta</taxon>
        <taxon>Tracheophyta</taxon>
        <taxon>Spermatophyta</taxon>
        <taxon>Magnoliopsida</taxon>
        <taxon>eudicotyledons</taxon>
        <taxon>Gunneridae</taxon>
        <taxon>Pentapetalae</taxon>
        <taxon>rosids</taxon>
        <taxon>fabids</taxon>
        <taxon>Fagales</taxon>
        <taxon>Fagaceae</taxon>
        <taxon>Fagus</taxon>
    </lineage>
</organism>